<dbReference type="EMBL" id="JASVDS010000003">
    <property type="protein sequence ID" value="MDL5032875.1"/>
    <property type="molecule type" value="Genomic_DNA"/>
</dbReference>
<organism evidence="1 2">
    <name type="scientific">Roseateles subflavus</name>
    <dbReference type="NCBI Taxonomy" id="3053353"/>
    <lineage>
        <taxon>Bacteria</taxon>
        <taxon>Pseudomonadati</taxon>
        <taxon>Pseudomonadota</taxon>
        <taxon>Betaproteobacteria</taxon>
        <taxon>Burkholderiales</taxon>
        <taxon>Sphaerotilaceae</taxon>
        <taxon>Roseateles</taxon>
    </lineage>
</organism>
<name>A0ABT7LL51_9BURK</name>
<gene>
    <name evidence="1" type="ORF">QRD43_13250</name>
</gene>
<accession>A0ABT7LL51</accession>
<dbReference type="RefSeq" id="WP_285982944.1">
    <property type="nucleotide sequence ID" value="NZ_JASVDS010000003.1"/>
</dbReference>
<comment type="caution">
    <text evidence="1">The sequence shown here is derived from an EMBL/GenBank/DDBJ whole genome shotgun (WGS) entry which is preliminary data.</text>
</comment>
<proteinExistence type="predicted"/>
<evidence type="ECO:0000313" key="1">
    <source>
        <dbReference type="EMBL" id="MDL5032875.1"/>
    </source>
</evidence>
<reference evidence="1 2" key="1">
    <citation type="submission" date="2023-06" db="EMBL/GenBank/DDBJ databases">
        <title>Pelomonas sp. APW6 16S ribosomal RNA gene genome sequencing and assembly.</title>
        <authorList>
            <person name="Woo H."/>
        </authorList>
    </citation>
    <scope>NUCLEOTIDE SEQUENCE [LARGE SCALE GENOMIC DNA]</scope>
    <source>
        <strain evidence="1 2">APW6</strain>
    </source>
</reference>
<protein>
    <recommendedName>
        <fullName evidence="3">Type II secretion system protein GspC N-terminal domain-containing protein</fullName>
    </recommendedName>
</protein>
<evidence type="ECO:0000313" key="2">
    <source>
        <dbReference type="Proteomes" id="UP001238603"/>
    </source>
</evidence>
<keyword evidence="2" id="KW-1185">Reference proteome</keyword>
<evidence type="ECO:0008006" key="3">
    <source>
        <dbReference type="Google" id="ProtNLM"/>
    </source>
</evidence>
<sequence>MKLQQLTPWLLILGAGAVGALLSPGYQPEQALVGGRQDVWELPDLPRHPDAVGQALAVSTAPIFDPEKPVNAVATPVEDPGWRIAAFFRRGKASTVLIQFNAPGKAAVQLKVGDKLPNGERIAAIEDSEVLVRKGKQTTRYGVERRE</sequence>
<dbReference type="Proteomes" id="UP001238603">
    <property type="component" value="Unassembled WGS sequence"/>
</dbReference>